<keyword evidence="3" id="KW-1185">Reference proteome</keyword>
<dbReference type="AlphaFoldDB" id="A0A4S1E0F3"/>
<protein>
    <submittedName>
        <fullName evidence="2">GNAT family N-acetyltransferase</fullName>
    </submittedName>
</protein>
<evidence type="ECO:0000313" key="3">
    <source>
        <dbReference type="Proteomes" id="UP000307602"/>
    </source>
</evidence>
<sequence>MFKKVKPENINFLNAFLEKREALPIYNSLTNTISKKTTHKSTAACTIPKNMYCINDFPSYLKGDIPDNAWKVKTINTYKGSLILLKNYKNTNDYLKKKFKTPKRFRIYQNKLETCFNIEYKTYYGNISRENHDYLFSVFQKMLENRFLEKKIKNHDLSRWDTYHQIAYPLINTKKAVLFVIYSDNKPISFYLNLLKDETIYGYVKSYDIDYSKFSIGFINFIQQLRWCFDNNIEVYDLLKGSYPYKNKLIDNEFYYQKHVIYNSKSLIAAISANIIIAKTQVFYAIINILKKLNIDIWYHNFLSFLHKSKIKSDSQDIIVTNHSQIDSKEQLIKVDLNDESQSFLKKIVYTFLYHNKESLRTVELFKLKNKTKTYLIKGKKQTQKITFQ</sequence>
<name>A0A4S1E0F3_9FLAO</name>
<dbReference type="EMBL" id="SRSO01000004">
    <property type="protein sequence ID" value="TGV03939.1"/>
    <property type="molecule type" value="Genomic_DNA"/>
</dbReference>
<feature type="domain" description="BioF2-like acetyltransferase" evidence="1">
    <location>
        <begin position="158"/>
        <end position="246"/>
    </location>
</feature>
<comment type="caution">
    <text evidence="2">The sequence shown here is derived from an EMBL/GenBank/DDBJ whole genome shotgun (WGS) entry which is preliminary data.</text>
</comment>
<dbReference type="SUPFAM" id="SSF55729">
    <property type="entry name" value="Acyl-CoA N-acyltransferases (Nat)"/>
    <property type="match status" value="1"/>
</dbReference>
<dbReference type="InterPro" id="IPR038740">
    <property type="entry name" value="BioF2-like_GNAT_dom"/>
</dbReference>
<dbReference type="InterPro" id="IPR016181">
    <property type="entry name" value="Acyl_CoA_acyltransferase"/>
</dbReference>
<dbReference type="Gene3D" id="3.40.630.30">
    <property type="match status" value="1"/>
</dbReference>
<dbReference type="RefSeq" id="WP_135875689.1">
    <property type="nucleotide sequence ID" value="NZ_SRSO01000004.1"/>
</dbReference>
<evidence type="ECO:0000259" key="1">
    <source>
        <dbReference type="Pfam" id="PF13480"/>
    </source>
</evidence>
<organism evidence="2 3">
    <name type="scientific">Flavivirga rizhaonensis</name>
    <dbReference type="NCBI Taxonomy" id="2559571"/>
    <lineage>
        <taxon>Bacteria</taxon>
        <taxon>Pseudomonadati</taxon>
        <taxon>Bacteroidota</taxon>
        <taxon>Flavobacteriia</taxon>
        <taxon>Flavobacteriales</taxon>
        <taxon>Flavobacteriaceae</taxon>
        <taxon>Flavivirga</taxon>
    </lineage>
</organism>
<evidence type="ECO:0000313" key="2">
    <source>
        <dbReference type="EMBL" id="TGV03939.1"/>
    </source>
</evidence>
<dbReference type="OrthoDB" id="1426896at2"/>
<dbReference type="Pfam" id="PF13480">
    <property type="entry name" value="Acetyltransf_6"/>
    <property type="match status" value="1"/>
</dbReference>
<accession>A0A4S1E0F3</accession>
<proteinExistence type="predicted"/>
<keyword evidence="2" id="KW-0808">Transferase</keyword>
<dbReference type="Proteomes" id="UP000307602">
    <property type="component" value="Unassembled WGS sequence"/>
</dbReference>
<dbReference type="GO" id="GO:0016740">
    <property type="term" value="F:transferase activity"/>
    <property type="evidence" value="ECO:0007669"/>
    <property type="project" value="UniProtKB-KW"/>
</dbReference>
<gene>
    <name evidence="2" type="ORF">EM932_03865</name>
</gene>
<reference evidence="2 3" key="1">
    <citation type="submission" date="2019-04" db="EMBL/GenBank/DDBJ databases">
        <authorList>
            <person name="Liu A."/>
        </authorList>
    </citation>
    <scope>NUCLEOTIDE SEQUENCE [LARGE SCALE GENOMIC DNA]</scope>
    <source>
        <strain evidence="2 3">RZ03</strain>
    </source>
</reference>